<dbReference type="PRINTS" id="PR00413">
    <property type="entry name" value="HADHALOGNASE"/>
</dbReference>
<reference evidence="4" key="1">
    <citation type="submission" date="2022-09" db="EMBL/GenBank/DDBJ databases">
        <title>Isolation and characterization of 3-chlorobenzoate degrading bacteria from soils in Shizuoka.</title>
        <authorList>
            <person name="Ifat A."/>
            <person name="Ogawa N."/>
            <person name="Kimbara K."/>
            <person name="Moriuchi R."/>
            <person name="Dohra H."/>
            <person name="Shintani M."/>
        </authorList>
    </citation>
    <scope>NUCLEOTIDE SEQUENCE</scope>
    <source>
        <strain evidence="4">19CS4-2</strain>
    </source>
</reference>
<dbReference type="InterPro" id="IPR023214">
    <property type="entry name" value="HAD_sf"/>
</dbReference>
<name>A0AA37IHX9_9BURK</name>
<dbReference type="EMBL" id="BPUS01000019">
    <property type="protein sequence ID" value="GJH28983.1"/>
    <property type="molecule type" value="Genomic_DNA"/>
</dbReference>
<dbReference type="InterPro" id="IPR023198">
    <property type="entry name" value="PGP-like_dom2"/>
</dbReference>
<dbReference type="AlphaFoldDB" id="A0AA37IHX9"/>
<proteinExistence type="inferred from homology"/>
<dbReference type="GO" id="GO:0018784">
    <property type="term" value="F:(S)-2-haloacid dehalogenase activity"/>
    <property type="evidence" value="ECO:0007669"/>
    <property type="project" value="UniProtKB-UniRule"/>
</dbReference>
<dbReference type="NCBIfam" id="TIGR01493">
    <property type="entry name" value="HAD-SF-IA-v2"/>
    <property type="match status" value="1"/>
</dbReference>
<comment type="function">
    <text evidence="3">Catalyzes the hydrolytic dehalogenation of small (S)-2-haloalkanoic acids to yield the corresponding (R)-2-hydroxyalkanoic acids.</text>
</comment>
<dbReference type="Gene3D" id="1.10.150.240">
    <property type="entry name" value="Putative phosphatase, domain 2"/>
    <property type="match status" value="1"/>
</dbReference>
<keyword evidence="2 3" id="KW-0378">Hydrolase</keyword>
<evidence type="ECO:0000256" key="1">
    <source>
        <dbReference type="ARBA" id="ARBA00008106"/>
    </source>
</evidence>
<sequence>MRVQPPPADKVNAARRKMLLAALAASSLVPLAPLRGWSATSANLDDVKALTFDMQGTVFNFYDPVLRRAQAIGRKYGLPENWAATLPGEWSGDAHEIIVDISAGRRPWIPNTEVYREALPPLLLRRGVSDRFSETDCDELLGEWGKMVPWADSVAGISQLRRKYILSTLTNASMSGMTALVKKNNLSFDEILTGELSRAFKPDPKVYQLAVDYVGFRPDQLLMVSAHKWDLRASKRAGFRTAYVPRPLELGPNHPADRKPEDFIDIIADDLVDLANKLAT</sequence>
<dbReference type="InterPro" id="IPR006328">
    <property type="entry name" value="2-HAD"/>
</dbReference>
<dbReference type="SUPFAM" id="SSF56784">
    <property type="entry name" value="HAD-like"/>
    <property type="match status" value="1"/>
</dbReference>
<dbReference type="Pfam" id="PF00702">
    <property type="entry name" value="Hydrolase"/>
    <property type="match status" value="1"/>
</dbReference>
<dbReference type="EC" id="3.8.1.2" evidence="3"/>
<evidence type="ECO:0000256" key="2">
    <source>
        <dbReference type="ARBA" id="ARBA00022801"/>
    </source>
</evidence>
<comment type="similarity">
    <text evidence="1 3">Belongs to the HAD-like hydrolase superfamily. S-2-haloalkanoic acid dehalogenase family.</text>
</comment>
<evidence type="ECO:0000313" key="4">
    <source>
        <dbReference type="EMBL" id="GJH28983.1"/>
    </source>
</evidence>
<dbReference type="PANTHER" id="PTHR43316">
    <property type="entry name" value="HYDROLASE, HALOACID DELAHOGENASE-RELATED"/>
    <property type="match status" value="1"/>
</dbReference>
<dbReference type="RefSeq" id="WP_238216061.1">
    <property type="nucleotide sequence ID" value="NZ_BPUS01000019.1"/>
</dbReference>
<dbReference type="NCBIfam" id="TIGR01428">
    <property type="entry name" value="HAD_type_II"/>
    <property type="match status" value="1"/>
</dbReference>
<comment type="catalytic activity">
    <reaction evidence="3">
        <text>an (S)-2-haloacid + H2O = a (2R)-2-hydroxycarboxylate + a halide anion + H(+)</text>
        <dbReference type="Rhea" id="RHEA:11192"/>
        <dbReference type="ChEBI" id="CHEBI:15377"/>
        <dbReference type="ChEBI" id="CHEBI:15378"/>
        <dbReference type="ChEBI" id="CHEBI:16042"/>
        <dbReference type="ChEBI" id="CHEBI:58314"/>
        <dbReference type="ChEBI" id="CHEBI:137405"/>
        <dbReference type="EC" id="3.8.1.2"/>
    </reaction>
</comment>
<organism evidence="4 5">
    <name type="scientific">Caballeronia novacaledonica</name>
    <dbReference type="NCBI Taxonomy" id="1544861"/>
    <lineage>
        <taxon>Bacteria</taxon>
        <taxon>Pseudomonadati</taxon>
        <taxon>Pseudomonadota</taxon>
        <taxon>Betaproteobacteria</taxon>
        <taxon>Burkholderiales</taxon>
        <taxon>Burkholderiaceae</taxon>
        <taxon>Caballeronia</taxon>
    </lineage>
</organism>
<dbReference type="PANTHER" id="PTHR43316:SF3">
    <property type="entry name" value="HALOACID DEHALOGENASE, TYPE II (AFU_ORTHOLOGUE AFUA_2G07750)-RELATED"/>
    <property type="match status" value="1"/>
</dbReference>
<protein>
    <recommendedName>
        <fullName evidence="3">(S)-2-haloacid dehalogenase</fullName>
        <ecNumber evidence="3">3.8.1.2</ecNumber>
    </recommendedName>
    <alternativeName>
        <fullName evidence="3">2-haloalkanoic acid dehalogenase</fullName>
    </alternativeName>
    <alternativeName>
        <fullName evidence="3">Halocarboxylic acid halidohydrolase</fullName>
    </alternativeName>
    <alternativeName>
        <fullName evidence="3">L-2-haloacid dehalogenase</fullName>
    </alternativeName>
</protein>
<dbReference type="Proteomes" id="UP001055111">
    <property type="component" value="Unassembled WGS sequence"/>
</dbReference>
<evidence type="ECO:0000256" key="3">
    <source>
        <dbReference type="RuleBase" id="RU368077"/>
    </source>
</evidence>
<dbReference type="InterPro" id="IPR036412">
    <property type="entry name" value="HAD-like_sf"/>
</dbReference>
<evidence type="ECO:0000313" key="5">
    <source>
        <dbReference type="Proteomes" id="UP001055111"/>
    </source>
</evidence>
<dbReference type="InterPro" id="IPR051540">
    <property type="entry name" value="S-2-haloacid_dehalogenase"/>
</dbReference>
<accession>A0AA37IHX9</accession>
<dbReference type="Gene3D" id="3.40.50.1000">
    <property type="entry name" value="HAD superfamily/HAD-like"/>
    <property type="match status" value="1"/>
</dbReference>
<comment type="caution">
    <text evidence="4">The sequence shown here is derived from an EMBL/GenBank/DDBJ whole genome shotgun (WGS) entry which is preliminary data.</text>
</comment>
<dbReference type="InterPro" id="IPR006439">
    <property type="entry name" value="HAD-SF_hydro_IA"/>
</dbReference>
<gene>
    <name evidence="4" type="ORF">CBA19CS42_30725</name>
</gene>